<name>A0ABP8N134_9BACT</name>
<evidence type="ECO:0000313" key="2">
    <source>
        <dbReference type="Proteomes" id="UP001501410"/>
    </source>
</evidence>
<proteinExistence type="predicted"/>
<sequence length="67" mass="7853">MNTPSLPEEFLRLPDVLRRIKISKSTFYRYIKQGAYPKPVFISPGAKGWKVQELEACFEKLNSEKFM</sequence>
<dbReference type="Gene3D" id="1.10.238.160">
    <property type="match status" value="1"/>
</dbReference>
<keyword evidence="2" id="KW-1185">Reference proteome</keyword>
<evidence type="ECO:0008006" key="3">
    <source>
        <dbReference type="Google" id="ProtNLM"/>
    </source>
</evidence>
<comment type="caution">
    <text evidence="1">The sequence shown here is derived from an EMBL/GenBank/DDBJ whole genome shotgun (WGS) entry which is preliminary data.</text>
</comment>
<dbReference type="Pfam" id="PF05930">
    <property type="entry name" value="Phage_AlpA"/>
    <property type="match status" value="1"/>
</dbReference>
<dbReference type="Proteomes" id="UP001501410">
    <property type="component" value="Unassembled WGS sequence"/>
</dbReference>
<accession>A0ABP8N134</accession>
<organism evidence="1 2">
    <name type="scientific">Rurimicrobium arvi</name>
    <dbReference type="NCBI Taxonomy" id="2049916"/>
    <lineage>
        <taxon>Bacteria</taxon>
        <taxon>Pseudomonadati</taxon>
        <taxon>Bacteroidota</taxon>
        <taxon>Chitinophagia</taxon>
        <taxon>Chitinophagales</taxon>
        <taxon>Chitinophagaceae</taxon>
        <taxon>Rurimicrobium</taxon>
    </lineage>
</organism>
<evidence type="ECO:0000313" key="1">
    <source>
        <dbReference type="EMBL" id="GAA4457889.1"/>
    </source>
</evidence>
<reference evidence="2" key="1">
    <citation type="journal article" date="2019" name="Int. J. Syst. Evol. Microbiol.">
        <title>The Global Catalogue of Microorganisms (GCM) 10K type strain sequencing project: providing services to taxonomists for standard genome sequencing and annotation.</title>
        <authorList>
            <consortium name="The Broad Institute Genomics Platform"/>
            <consortium name="The Broad Institute Genome Sequencing Center for Infectious Disease"/>
            <person name="Wu L."/>
            <person name="Ma J."/>
        </authorList>
    </citation>
    <scope>NUCLEOTIDE SEQUENCE [LARGE SCALE GENOMIC DNA]</scope>
    <source>
        <strain evidence="2">JCM 31921</strain>
    </source>
</reference>
<dbReference type="RefSeq" id="WP_425568041.1">
    <property type="nucleotide sequence ID" value="NZ_BAABEZ010000024.1"/>
</dbReference>
<protein>
    <recommendedName>
        <fullName evidence="3">AlpA family phage regulatory protein</fullName>
    </recommendedName>
</protein>
<gene>
    <name evidence="1" type="ORF">GCM10023092_25310</name>
</gene>
<dbReference type="InterPro" id="IPR010260">
    <property type="entry name" value="AlpA"/>
</dbReference>
<dbReference type="EMBL" id="BAABEZ010000024">
    <property type="protein sequence ID" value="GAA4457889.1"/>
    <property type="molecule type" value="Genomic_DNA"/>
</dbReference>